<proteinExistence type="inferred from homology"/>
<evidence type="ECO:0000256" key="3">
    <source>
        <dbReference type="ARBA" id="ARBA00022630"/>
    </source>
</evidence>
<dbReference type="InterPro" id="IPR017927">
    <property type="entry name" value="FAD-bd_FR_type"/>
</dbReference>
<dbReference type="GO" id="GO:0005829">
    <property type="term" value="C:cytosol"/>
    <property type="evidence" value="ECO:0007669"/>
    <property type="project" value="TreeGrafter"/>
</dbReference>
<dbReference type="GO" id="GO:0050660">
    <property type="term" value="F:flavin adenine dinucleotide binding"/>
    <property type="evidence" value="ECO:0007669"/>
    <property type="project" value="TreeGrafter"/>
</dbReference>
<dbReference type="PROSITE" id="PS51384">
    <property type="entry name" value="FAD_FR"/>
    <property type="match status" value="1"/>
</dbReference>
<evidence type="ECO:0000259" key="8">
    <source>
        <dbReference type="PROSITE" id="PS51384"/>
    </source>
</evidence>
<dbReference type="InterPro" id="IPR023173">
    <property type="entry name" value="NADPH_Cyt_P450_Rdtase_alpha"/>
</dbReference>
<name>A0A364N8P3_STELY</name>
<accession>A0A364N8P3</accession>
<dbReference type="InterPro" id="IPR017938">
    <property type="entry name" value="Riboflavin_synthase-like_b-brl"/>
</dbReference>
<feature type="compositionally biased region" description="Basic and acidic residues" evidence="6">
    <location>
        <begin position="11"/>
        <end position="23"/>
    </location>
</feature>
<evidence type="ECO:0000259" key="7">
    <source>
        <dbReference type="PROSITE" id="PS51340"/>
    </source>
</evidence>
<keyword evidence="5" id="KW-0560">Oxidoreductase</keyword>
<dbReference type="SUPFAM" id="SSF63380">
    <property type="entry name" value="Riboflavin synthase domain-like"/>
    <property type="match status" value="1"/>
</dbReference>
<feature type="domain" description="MOSC" evidence="7">
    <location>
        <begin position="738"/>
        <end position="901"/>
    </location>
</feature>
<dbReference type="GO" id="GO:0030170">
    <property type="term" value="F:pyridoxal phosphate binding"/>
    <property type="evidence" value="ECO:0007669"/>
    <property type="project" value="InterPro"/>
</dbReference>
<dbReference type="FunFam" id="1.20.990.10:FF:000007">
    <property type="entry name" value="Methionine synthase reductase"/>
    <property type="match status" value="1"/>
</dbReference>
<evidence type="ECO:0000313" key="10">
    <source>
        <dbReference type="Proteomes" id="UP000249619"/>
    </source>
</evidence>
<dbReference type="GO" id="GO:0030151">
    <property type="term" value="F:molybdenum ion binding"/>
    <property type="evidence" value="ECO:0007669"/>
    <property type="project" value="InterPro"/>
</dbReference>
<dbReference type="Pfam" id="PF00667">
    <property type="entry name" value="FAD_binding_1"/>
    <property type="match status" value="1"/>
</dbReference>
<dbReference type="GO" id="GO:0030586">
    <property type="term" value="F:[methionine synthase] reductase (NADPH) activity"/>
    <property type="evidence" value="ECO:0007669"/>
    <property type="project" value="TreeGrafter"/>
</dbReference>
<dbReference type="Gene3D" id="2.40.30.10">
    <property type="entry name" value="Translation factors"/>
    <property type="match status" value="1"/>
</dbReference>
<dbReference type="PANTHER" id="PTHR19384:SF84">
    <property type="entry name" value="METHIONINE SYNTHASE REDUCTASE"/>
    <property type="match status" value="1"/>
</dbReference>
<feature type="compositionally biased region" description="Polar residues" evidence="6">
    <location>
        <begin position="29"/>
        <end position="54"/>
    </location>
</feature>
<dbReference type="InterPro" id="IPR003097">
    <property type="entry name" value="CysJ-like_FAD-binding"/>
</dbReference>
<dbReference type="FunFam" id="3.40.50.80:FF:000027">
    <property type="entry name" value="FAD binding domain protein"/>
    <property type="match status" value="1"/>
</dbReference>
<protein>
    <submittedName>
        <fullName evidence="9">Fad binding domain-containing protein</fullName>
    </submittedName>
</protein>
<dbReference type="InterPro" id="IPR001433">
    <property type="entry name" value="OxRdtase_FAD/NAD-bd"/>
</dbReference>
<dbReference type="STRING" id="183478.A0A364N8P3"/>
<dbReference type="Pfam" id="PF00175">
    <property type="entry name" value="NAD_binding_1"/>
    <property type="match status" value="1"/>
</dbReference>
<dbReference type="InterPro" id="IPR039261">
    <property type="entry name" value="FNR_nucleotide-bd"/>
</dbReference>
<evidence type="ECO:0000256" key="6">
    <source>
        <dbReference type="SAM" id="MobiDB-lite"/>
    </source>
</evidence>
<dbReference type="PRINTS" id="PR00371">
    <property type="entry name" value="FPNCR"/>
</dbReference>
<evidence type="ECO:0000313" key="9">
    <source>
        <dbReference type="EMBL" id="RAR13636.1"/>
    </source>
</evidence>
<comment type="similarity">
    <text evidence="2">Belongs to the flavoprotein pyridine nucleotide cytochrome reductase family.</text>
</comment>
<keyword evidence="3" id="KW-0285">Flavoprotein</keyword>
<feature type="compositionally biased region" description="Polar residues" evidence="6">
    <location>
        <begin position="1"/>
        <end position="10"/>
    </location>
</feature>
<dbReference type="Proteomes" id="UP000249619">
    <property type="component" value="Unassembled WGS sequence"/>
</dbReference>
<comment type="cofactor">
    <cofactor evidence="1">
        <name>FAD</name>
        <dbReference type="ChEBI" id="CHEBI:57692"/>
    </cofactor>
</comment>
<keyword evidence="10" id="KW-1185">Reference proteome</keyword>
<dbReference type="PROSITE" id="PS51340">
    <property type="entry name" value="MOSC"/>
    <property type="match status" value="1"/>
</dbReference>
<feature type="region of interest" description="Disordered" evidence="6">
    <location>
        <begin position="1"/>
        <end position="68"/>
    </location>
</feature>
<dbReference type="Pfam" id="PF03473">
    <property type="entry name" value="MOSC"/>
    <property type="match status" value="1"/>
</dbReference>
<dbReference type="SUPFAM" id="SSF52343">
    <property type="entry name" value="Ferredoxin reductase-like, C-terminal NADP-linked domain"/>
    <property type="match status" value="1"/>
</dbReference>
<gene>
    <name evidence="9" type="ORF">DDE83_002958</name>
</gene>
<organism evidence="9 10">
    <name type="scientific">Stemphylium lycopersici</name>
    <name type="common">Tomato gray leaf spot disease fungus</name>
    <name type="synonym">Thyrospora lycopersici</name>
    <dbReference type="NCBI Taxonomy" id="183478"/>
    <lineage>
        <taxon>Eukaryota</taxon>
        <taxon>Fungi</taxon>
        <taxon>Dikarya</taxon>
        <taxon>Ascomycota</taxon>
        <taxon>Pezizomycotina</taxon>
        <taxon>Dothideomycetes</taxon>
        <taxon>Pleosporomycetidae</taxon>
        <taxon>Pleosporales</taxon>
        <taxon>Pleosporineae</taxon>
        <taxon>Pleosporaceae</taxon>
        <taxon>Stemphylium</taxon>
    </lineage>
</organism>
<feature type="region of interest" description="Disordered" evidence="6">
    <location>
        <begin position="82"/>
        <end position="102"/>
    </location>
</feature>
<keyword evidence="4" id="KW-0274">FAD</keyword>
<dbReference type="InterPro" id="IPR001709">
    <property type="entry name" value="Flavoprot_Pyr_Nucl_cyt_Rdtase"/>
</dbReference>
<reference evidence="10" key="1">
    <citation type="submission" date="2018-05" db="EMBL/GenBank/DDBJ databases">
        <title>Draft genome sequence of Stemphylium lycopersici strain CIDEFI 213.</title>
        <authorList>
            <person name="Medina R."/>
            <person name="Franco M.E.E."/>
            <person name="Lucentini C.G."/>
            <person name="Saparrat M.C.N."/>
            <person name="Balatti P.A."/>
        </authorList>
    </citation>
    <scope>NUCLEOTIDE SEQUENCE [LARGE SCALE GENOMIC DNA]</scope>
    <source>
        <strain evidence="10">CIDEFI 213</strain>
    </source>
</reference>
<dbReference type="GO" id="GO:0010181">
    <property type="term" value="F:FMN binding"/>
    <property type="evidence" value="ECO:0007669"/>
    <property type="project" value="TreeGrafter"/>
</dbReference>
<dbReference type="OrthoDB" id="1856718at2759"/>
<comment type="caution">
    <text evidence="9">The sequence shown here is derived from an EMBL/GenBank/DDBJ whole genome shotgun (WGS) entry which is preliminary data.</text>
</comment>
<dbReference type="GO" id="GO:0050667">
    <property type="term" value="P:homocysteine metabolic process"/>
    <property type="evidence" value="ECO:0007669"/>
    <property type="project" value="TreeGrafter"/>
</dbReference>
<dbReference type="SUPFAM" id="SSF141673">
    <property type="entry name" value="MOSC N-terminal domain-like"/>
    <property type="match status" value="1"/>
</dbReference>
<dbReference type="AlphaFoldDB" id="A0A364N8P3"/>
<feature type="domain" description="FAD-binding FR-type" evidence="8">
    <location>
        <begin position="214"/>
        <end position="489"/>
    </location>
</feature>
<evidence type="ECO:0000256" key="2">
    <source>
        <dbReference type="ARBA" id="ARBA00006105"/>
    </source>
</evidence>
<evidence type="ECO:0000256" key="4">
    <source>
        <dbReference type="ARBA" id="ARBA00022827"/>
    </source>
</evidence>
<evidence type="ECO:0000256" key="5">
    <source>
        <dbReference type="ARBA" id="ARBA00023002"/>
    </source>
</evidence>
<dbReference type="Gene3D" id="1.20.990.10">
    <property type="entry name" value="NADPH-cytochrome p450 Reductase, Chain A, domain 3"/>
    <property type="match status" value="1"/>
</dbReference>
<dbReference type="InterPro" id="IPR005302">
    <property type="entry name" value="MoCF_Sase_C"/>
</dbReference>
<sequence length="916" mass="101659">MPSPIPNTRTSHPEDPVPSEPKEIPQLSLRPSQVQPEQTSPKSSGEATVWTNSSDDSEAPMTPISEPDQGVDEVVDKLQELPTASVNFSEQSRPRRASTTLISDNPNDIRRILGEGETATKLISQCCGGGCCLLKTLAPDSSSPNFVPVVIPDNHAFRSLNLRLGPLALDSELTDTIPLPPVNMSFDPLPSKDTKYVSEVHKMPPKYVQPHPPYEVYSAPLYHARELTKPGAEKRTIHFDIDVTDYPDEGGVDFKVGGAVGICPPNSQEMVDEVFDVLCIPKFVRDKPVTLKTQTGRWPTIWGEDQARELVTTRRELLTWCTDIQSHPPTKNLLRVLAEYADAPNEKKILTYLCSAQGQAAFCDLRTTSHFTVAQMLSAFPSSKPPLPHLLSVLTQLMPRFYSLSNDPHISSARPGLPGTRRLIEMAVTVHETPDWHAKGATRTGVGSGFMERMAHAFITSENEGVDPRSILDLRIPMFRGLMANPLSKQFGGEGPMVLIGAGVGMAPFRGFILNRLKNANCANKIWLIQGVRDSMLDELYSGELGDHEREIKKVVQSRKVKVGGSNEVKYVQDEVRVQADIVWFVINALDGRIFVCGSSKGMGEGVEESLIDVAMQKGRLSESQAKEFWARKKEDGQYIAIYVYPIKSLRTVKLTQAIATAHGFKYDLRHIACGETAKQSSITMPLTPDTTNLQEIQVTLHKSPTLAFRMPEKYSKWFSQCFGYEVEFVYVGEHRRVPLFKEMKGEEVTPSPEQANLTFTDCAPYLFTSATSLSNVSARLAPSSPMDITKFRPNVLLGGAKTAWEEDYWAGLSVKGRESERGVDVLLKHNCVRCKSINIDYATGRPGEGATGEVLKRMQKDRRVDRGARWSPVFGRYGFWKGGARVEEVMWSVGDRVVVTGVNKERTIWSWPGLG</sequence>
<dbReference type="EMBL" id="QGDH01000032">
    <property type="protein sequence ID" value="RAR13636.1"/>
    <property type="molecule type" value="Genomic_DNA"/>
</dbReference>
<dbReference type="GO" id="GO:0009086">
    <property type="term" value="P:methionine biosynthetic process"/>
    <property type="evidence" value="ECO:0007669"/>
    <property type="project" value="TreeGrafter"/>
</dbReference>
<dbReference type="PANTHER" id="PTHR19384">
    <property type="entry name" value="NITRIC OXIDE SYNTHASE-RELATED"/>
    <property type="match status" value="1"/>
</dbReference>
<evidence type="ECO:0000256" key="1">
    <source>
        <dbReference type="ARBA" id="ARBA00001974"/>
    </source>
</evidence>
<dbReference type="Gene3D" id="3.40.50.80">
    <property type="entry name" value="Nucleotide-binding domain of ferredoxin-NADP reductase (FNR) module"/>
    <property type="match status" value="1"/>
</dbReference>